<keyword evidence="3" id="KW-0175">Coiled coil</keyword>
<dbReference type="GO" id="GO:0046983">
    <property type="term" value="F:protein dimerization activity"/>
    <property type="evidence" value="ECO:0007669"/>
    <property type="project" value="InterPro"/>
</dbReference>
<dbReference type="InterPro" id="IPR036638">
    <property type="entry name" value="HLH_DNA-bd_sf"/>
</dbReference>
<feature type="region of interest" description="Disordered" evidence="4">
    <location>
        <begin position="82"/>
        <end position="110"/>
    </location>
</feature>
<feature type="region of interest" description="Disordered" evidence="4">
    <location>
        <begin position="1"/>
        <end position="44"/>
    </location>
</feature>
<dbReference type="PANTHER" id="PTHR47787:SF1">
    <property type="entry name" value="CENTROMERE-BINDING PROTEIN 1"/>
    <property type="match status" value="1"/>
</dbReference>
<dbReference type="InterPro" id="IPR011598">
    <property type="entry name" value="bHLH_dom"/>
</dbReference>
<dbReference type="CDD" id="cd11398">
    <property type="entry name" value="bHLHzip_scCBP1"/>
    <property type="match status" value="1"/>
</dbReference>
<feature type="compositionally biased region" description="Polar residues" evidence="4">
    <location>
        <begin position="1"/>
        <end position="39"/>
    </location>
</feature>
<dbReference type="Pfam" id="PF00010">
    <property type="entry name" value="HLH"/>
    <property type="match status" value="1"/>
</dbReference>
<dbReference type="Proteomes" id="UP000238350">
    <property type="component" value="Unassembled WGS sequence"/>
</dbReference>
<dbReference type="GO" id="GO:0005634">
    <property type="term" value="C:nucleus"/>
    <property type="evidence" value="ECO:0007669"/>
    <property type="project" value="TreeGrafter"/>
</dbReference>
<dbReference type="OrthoDB" id="71302at2759"/>
<evidence type="ECO:0000256" key="2">
    <source>
        <dbReference type="ARBA" id="ARBA00023242"/>
    </source>
</evidence>
<keyword evidence="2" id="KW-0539">Nucleus</keyword>
<accession>A0A2T0FID3</accession>
<name>A0A2T0FID3_9ASCO</name>
<sequence length="222" mass="25367">MQVNSSTRRQEPPNSVGTMPAINGNNKINSEAANSSLLPQHQGHRFEGAERQNVNLEDIFQGGQDAEYQGIHAMQRGYQVPHMPTSQRQASRRVEQAPNDPRYPAAKPAVGSEEWYKVRKDNHKEVERRRRETINKGIEDLAQVVPDCDKHKGQILSKAVEYIKKLKENEHQYMEKLTLEKLLAEQAIAELSNTNKALKNELAQAWKEVEHWKRQAVKGDQS</sequence>
<evidence type="ECO:0000256" key="3">
    <source>
        <dbReference type="SAM" id="Coils"/>
    </source>
</evidence>
<dbReference type="RefSeq" id="XP_024664690.1">
    <property type="nucleotide sequence ID" value="XM_024808922.1"/>
</dbReference>
<dbReference type="InterPro" id="IPR047206">
    <property type="entry name" value="bHLHzip_scCBP1-like"/>
</dbReference>
<keyword evidence="1" id="KW-0238">DNA-binding</keyword>
<reference evidence="6 7" key="1">
    <citation type="submission" date="2017-04" db="EMBL/GenBank/DDBJ databases">
        <title>Genome sequencing of [Candida] sorbophila.</title>
        <authorList>
            <person name="Ahn J.O."/>
        </authorList>
    </citation>
    <scope>NUCLEOTIDE SEQUENCE [LARGE SCALE GENOMIC DNA]</scope>
    <source>
        <strain evidence="6 7">DS02</strain>
    </source>
</reference>
<dbReference type="SMART" id="SM00353">
    <property type="entry name" value="HLH"/>
    <property type="match status" value="1"/>
</dbReference>
<dbReference type="AlphaFoldDB" id="A0A2T0FID3"/>
<dbReference type="SUPFAM" id="SSF47459">
    <property type="entry name" value="HLH, helix-loop-helix DNA-binding domain"/>
    <property type="match status" value="1"/>
</dbReference>
<feature type="coiled-coil region" evidence="3">
    <location>
        <begin position="174"/>
        <end position="215"/>
    </location>
</feature>
<organism evidence="6 7">
    <name type="scientific">Wickerhamiella sorbophila</name>
    <dbReference type="NCBI Taxonomy" id="45607"/>
    <lineage>
        <taxon>Eukaryota</taxon>
        <taxon>Fungi</taxon>
        <taxon>Dikarya</taxon>
        <taxon>Ascomycota</taxon>
        <taxon>Saccharomycotina</taxon>
        <taxon>Dipodascomycetes</taxon>
        <taxon>Dipodascales</taxon>
        <taxon>Trichomonascaceae</taxon>
        <taxon>Wickerhamiella</taxon>
    </lineage>
</organism>
<dbReference type="STRING" id="45607.A0A2T0FID3"/>
<dbReference type="GeneID" id="36516113"/>
<proteinExistence type="predicted"/>
<dbReference type="PANTHER" id="PTHR47787">
    <property type="entry name" value="CENTROMERE-BINDING PROTEIN 1"/>
    <property type="match status" value="1"/>
</dbReference>
<comment type="caution">
    <text evidence="6">The sequence shown here is derived from an EMBL/GenBank/DDBJ whole genome shotgun (WGS) entry which is preliminary data.</text>
</comment>
<evidence type="ECO:0000313" key="7">
    <source>
        <dbReference type="Proteomes" id="UP000238350"/>
    </source>
</evidence>
<evidence type="ECO:0000313" key="6">
    <source>
        <dbReference type="EMBL" id="PRT54745.1"/>
    </source>
</evidence>
<dbReference type="GO" id="GO:0003700">
    <property type="term" value="F:DNA-binding transcription factor activity"/>
    <property type="evidence" value="ECO:0007669"/>
    <property type="project" value="InterPro"/>
</dbReference>
<dbReference type="Gene3D" id="4.10.280.10">
    <property type="entry name" value="Helix-loop-helix DNA-binding domain"/>
    <property type="match status" value="1"/>
</dbReference>
<dbReference type="PROSITE" id="PS50888">
    <property type="entry name" value="BHLH"/>
    <property type="match status" value="1"/>
</dbReference>
<feature type="domain" description="BHLH" evidence="5">
    <location>
        <begin position="118"/>
        <end position="166"/>
    </location>
</feature>
<dbReference type="GO" id="GO:0003677">
    <property type="term" value="F:DNA binding"/>
    <property type="evidence" value="ECO:0007669"/>
    <property type="project" value="UniProtKB-KW"/>
</dbReference>
<evidence type="ECO:0000256" key="1">
    <source>
        <dbReference type="ARBA" id="ARBA00023125"/>
    </source>
</evidence>
<protein>
    <submittedName>
        <fullName evidence="6">Transcriptional regulator CBF1</fullName>
    </submittedName>
</protein>
<keyword evidence="7" id="KW-1185">Reference proteome</keyword>
<gene>
    <name evidence="6" type="ORF">B9G98_02365</name>
</gene>
<dbReference type="EMBL" id="NDIQ01000021">
    <property type="protein sequence ID" value="PRT54745.1"/>
    <property type="molecule type" value="Genomic_DNA"/>
</dbReference>
<evidence type="ECO:0000256" key="4">
    <source>
        <dbReference type="SAM" id="MobiDB-lite"/>
    </source>
</evidence>
<evidence type="ECO:0000259" key="5">
    <source>
        <dbReference type="PROSITE" id="PS50888"/>
    </source>
</evidence>